<dbReference type="PANTHER" id="PTHR31142">
    <property type="entry name" value="TOBAMOVIRUS MULTIPLICATION PROTEIN 1-LIKE ISOFORM X1"/>
    <property type="match status" value="1"/>
</dbReference>
<keyword evidence="2" id="KW-0812">Transmembrane</keyword>
<organism evidence="3 4">
    <name type="scientific">Phytophthora cactorum</name>
    <dbReference type="NCBI Taxonomy" id="29920"/>
    <lineage>
        <taxon>Eukaryota</taxon>
        <taxon>Sar</taxon>
        <taxon>Stramenopiles</taxon>
        <taxon>Oomycota</taxon>
        <taxon>Peronosporomycetes</taxon>
        <taxon>Peronosporales</taxon>
        <taxon>Peronosporaceae</taxon>
        <taxon>Phytophthora</taxon>
    </lineage>
</organism>
<evidence type="ECO:0000256" key="2">
    <source>
        <dbReference type="SAM" id="Phobius"/>
    </source>
</evidence>
<gene>
    <name evidence="3" type="ORF">PC118_g667</name>
</gene>
<evidence type="ECO:0008006" key="5">
    <source>
        <dbReference type="Google" id="ProtNLM"/>
    </source>
</evidence>
<feature type="transmembrane region" description="Helical" evidence="2">
    <location>
        <begin position="379"/>
        <end position="399"/>
    </location>
</feature>
<feature type="transmembrane region" description="Helical" evidence="2">
    <location>
        <begin position="147"/>
        <end position="171"/>
    </location>
</feature>
<keyword evidence="2" id="KW-1133">Transmembrane helix</keyword>
<dbReference type="AlphaFoldDB" id="A0A8T1GLZ5"/>
<protein>
    <recommendedName>
        <fullName evidence="5">THH1/TOM1/TOM3 domain-containing protein</fullName>
    </recommendedName>
</protein>
<feature type="region of interest" description="Disordered" evidence="1">
    <location>
        <begin position="234"/>
        <end position="253"/>
    </location>
</feature>
<dbReference type="VEuPathDB" id="FungiDB:PC110_g3416"/>
<feature type="transmembrane region" description="Helical" evidence="2">
    <location>
        <begin position="71"/>
        <end position="89"/>
    </location>
</feature>
<reference evidence="3" key="1">
    <citation type="submission" date="2018-10" db="EMBL/GenBank/DDBJ databases">
        <title>Effector identification in a new, highly contiguous assembly of the strawberry crown rot pathogen Phytophthora cactorum.</title>
        <authorList>
            <person name="Armitage A.D."/>
            <person name="Nellist C.F."/>
            <person name="Bates H."/>
            <person name="Vickerstaff R.J."/>
            <person name="Harrison R.J."/>
        </authorList>
    </citation>
    <scope>NUCLEOTIDE SEQUENCE</scope>
    <source>
        <strain evidence="3">P415</strain>
    </source>
</reference>
<feature type="transmembrane region" description="Helical" evidence="2">
    <location>
        <begin position="347"/>
        <end position="367"/>
    </location>
</feature>
<feature type="transmembrane region" description="Helical" evidence="2">
    <location>
        <begin position="35"/>
        <end position="59"/>
    </location>
</feature>
<proteinExistence type="predicted"/>
<accession>A0A8T1GLZ5</accession>
<feature type="compositionally biased region" description="Basic and acidic residues" evidence="1">
    <location>
        <begin position="238"/>
        <end position="253"/>
    </location>
</feature>
<dbReference type="PANTHER" id="PTHR31142:SF3">
    <property type="entry name" value="THH1_TOM1_TOM3 DOMAIN-CONTAINING PROTEIN"/>
    <property type="match status" value="1"/>
</dbReference>
<evidence type="ECO:0000313" key="4">
    <source>
        <dbReference type="Proteomes" id="UP000697107"/>
    </source>
</evidence>
<evidence type="ECO:0000313" key="3">
    <source>
        <dbReference type="EMBL" id="KAG2999698.1"/>
    </source>
</evidence>
<feature type="transmembrane region" description="Helical" evidence="2">
    <location>
        <begin position="177"/>
        <end position="199"/>
    </location>
</feature>
<feature type="transmembrane region" description="Helical" evidence="2">
    <location>
        <begin position="101"/>
        <end position="126"/>
    </location>
</feature>
<keyword evidence="2" id="KW-0472">Membrane</keyword>
<sequence length="443" mass="49633">MATLGLNITDATCDYGLVQTELGCVRTLASYDTSAYLHFQIGYCVVGSVTLIMSATMYYRADKYDGSPLQLYSFLLCCYAALTMIVRGADPASYGHIVPRPIGAFLSDSCTAALYSVYVLALGYWATIIQQGAAVIHKPTHLKCLEYSTIAFVWAFYIAYDMSLFAFKGFIPPTLNYVQLGVSASVLAIIALTFLIYGFRVMTRLQEYERQLKVTLDPDYMMSNHSFELSLSDSEDNIPEKQERRFAPRRPQEGHTTKIKKILLVAEVASIVVIAGQMYMVTQVSSSPIELACANGRLCNTVKSKWSLLHIFQVVCVWVILYVFRGVQKKNVIPHPREKTNVVSRSYSVHILALGYWALVIQQGAALMARPTHLKSMEAAAITIVWAFYVVYNMSLFVFKGFQPAVLNYVQLSVSAFVLAVVALTFLFYGLRILSRLRAYDMR</sequence>
<comment type="caution">
    <text evidence="3">The sequence shown here is derived from an EMBL/GenBank/DDBJ whole genome shotgun (WGS) entry which is preliminary data.</text>
</comment>
<feature type="transmembrane region" description="Helical" evidence="2">
    <location>
        <begin position="306"/>
        <end position="327"/>
    </location>
</feature>
<dbReference type="Proteomes" id="UP000697107">
    <property type="component" value="Unassembled WGS sequence"/>
</dbReference>
<dbReference type="EMBL" id="RCML01000007">
    <property type="protein sequence ID" value="KAG2999698.1"/>
    <property type="molecule type" value="Genomic_DNA"/>
</dbReference>
<name>A0A8T1GLZ5_9STRA</name>
<evidence type="ECO:0000256" key="1">
    <source>
        <dbReference type="SAM" id="MobiDB-lite"/>
    </source>
</evidence>
<feature type="transmembrane region" description="Helical" evidence="2">
    <location>
        <begin position="411"/>
        <end position="434"/>
    </location>
</feature>
<dbReference type="VEuPathDB" id="FungiDB:PC110_g3415"/>
<dbReference type="InterPro" id="IPR040226">
    <property type="entry name" value="THH1/TOM1/TOM3"/>
</dbReference>